<dbReference type="InParanoid" id="C5KA13"/>
<dbReference type="PANTHER" id="PTHR43622">
    <property type="entry name" value="3-DEHYDROQUINATE SYNTHASE"/>
    <property type="match status" value="1"/>
</dbReference>
<keyword evidence="9" id="KW-0472">Membrane</keyword>
<evidence type="ECO:0000313" key="12">
    <source>
        <dbReference type="Proteomes" id="UP000007800"/>
    </source>
</evidence>
<evidence type="ECO:0000313" key="11">
    <source>
        <dbReference type="EMBL" id="EER18682.1"/>
    </source>
</evidence>
<dbReference type="PANTHER" id="PTHR43622:SF7">
    <property type="entry name" value="3-DEHYDROQUINATE SYNTHASE, CHLOROPLASTIC"/>
    <property type="match status" value="1"/>
</dbReference>
<dbReference type="InterPro" id="IPR030960">
    <property type="entry name" value="DHQS/DOIS_N"/>
</dbReference>
<dbReference type="Proteomes" id="UP000007800">
    <property type="component" value="Unassembled WGS sequence"/>
</dbReference>
<evidence type="ECO:0000256" key="8">
    <source>
        <dbReference type="ARBA" id="ARBA00023239"/>
    </source>
</evidence>
<sequence>MSSSVVASTREGVSLRTVKVNTKGGKYDVVVGRGICTSPLFKELVSEVCTDEKQRVTKFFVFVDANLLGLNSALVTIIEVALASIVGGDNVNLMCIHSGEASKCRDQKAEIEDFLSRKGADRRAVLVALGGGVIGDLIGFVAASYYRGIRFIQVPTTVLSMVDSSVGGKTAVDTQFGKNLIGEHLLVIELLLHIRMRSNC</sequence>
<organism evidence="12">
    <name type="scientific">Perkinsus marinus (strain ATCC 50983 / TXsc)</name>
    <dbReference type="NCBI Taxonomy" id="423536"/>
    <lineage>
        <taxon>Eukaryota</taxon>
        <taxon>Sar</taxon>
        <taxon>Alveolata</taxon>
        <taxon>Perkinsozoa</taxon>
        <taxon>Perkinsea</taxon>
        <taxon>Perkinsida</taxon>
        <taxon>Perkinsidae</taxon>
        <taxon>Perkinsus</taxon>
    </lineage>
</organism>
<dbReference type="OMA" id="HIRMRSN"/>
<dbReference type="GO" id="GO:0009073">
    <property type="term" value="P:aromatic amino acid family biosynthetic process"/>
    <property type="evidence" value="ECO:0007669"/>
    <property type="project" value="UniProtKB-KW"/>
</dbReference>
<name>C5KA13_PERM5</name>
<keyword evidence="12" id="KW-1185">Reference proteome</keyword>
<keyword evidence="5" id="KW-0862">Zinc</keyword>
<dbReference type="GO" id="GO:0000166">
    <property type="term" value="F:nucleotide binding"/>
    <property type="evidence" value="ECO:0007669"/>
    <property type="project" value="UniProtKB-KW"/>
</dbReference>
<keyword evidence="7" id="KW-0057">Aromatic amino acid biosynthesis</keyword>
<evidence type="ECO:0000259" key="10">
    <source>
        <dbReference type="Pfam" id="PF01761"/>
    </source>
</evidence>
<keyword evidence="8" id="KW-0456">Lyase</keyword>
<keyword evidence="9" id="KW-0812">Transmembrane</keyword>
<keyword evidence="3" id="KW-0479">Metal-binding</keyword>
<dbReference type="InterPro" id="IPR050071">
    <property type="entry name" value="Dehydroquinate_synthase"/>
</dbReference>
<accession>C5KA13</accession>
<evidence type="ECO:0000256" key="1">
    <source>
        <dbReference type="ARBA" id="ARBA00001947"/>
    </source>
</evidence>
<keyword evidence="2" id="KW-0028">Amino-acid biosynthesis</keyword>
<dbReference type="OrthoDB" id="197068at2759"/>
<evidence type="ECO:0000256" key="4">
    <source>
        <dbReference type="ARBA" id="ARBA00022741"/>
    </source>
</evidence>
<dbReference type="GO" id="GO:0008652">
    <property type="term" value="P:amino acid biosynthetic process"/>
    <property type="evidence" value="ECO:0007669"/>
    <property type="project" value="UniProtKB-KW"/>
</dbReference>
<evidence type="ECO:0000256" key="5">
    <source>
        <dbReference type="ARBA" id="ARBA00022833"/>
    </source>
</evidence>
<dbReference type="GeneID" id="9048822"/>
<feature type="domain" description="3-dehydroquinate synthase N-terminal" evidence="10">
    <location>
        <begin position="95"/>
        <end position="184"/>
    </location>
</feature>
<dbReference type="Gene3D" id="3.40.50.1970">
    <property type="match status" value="1"/>
</dbReference>
<comment type="cofactor">
    <cofactor evidence="1">
        <name>Zn(2+)</name>
        <dbReference type="ChEBI" id="CHEBI:29105"/>
    </cofactor>
</comment>
<evidence type="ECO:0000256" key="6">
    <source>
        <dbReference type="ARBA" id="ARBA00023027"/>
    </source>
</evidence>
<dbReference type="RefSeq" id="XP_002786886.1">
    <property type="nucleotide sequence ID" value="XM_002786840.1"/>
</dbReference>
<feature type="transmembrane region" description="Helical" evidence="9">
    <location>
        <begin position="124"/>
        <end position="146"/>
    </location>
</feature>
<reference evidence="11 12" key="1">
    <citation type="submission" date="2008-07" db="EMBL/GenBank/DDBJ databases">
        <authorList>
            <person name="El-Sayed N."/>
            <person name="Caler E."/>
            <person name="Inman J."/>
            <person name="Amedeo P."/>
            <person name="Hass B."/>
            <person name="Wortman J."/>
        </authorList>
    </citation>
    <scope>NUCLEOTIDE SEQUENCE [LARGE SCALE GENOMIC DNA]</scope>
    <source>
        <strain evidence="12">ATCC 50983 / TXsc</strain>
    </source>
</reference>
<protein>
    <submittedName>
        <fullName evidence="11">3-dehydroquinate synthase, putative</fullName>
    </submittedName>
</protein>
<evidence type="ECO:0000256" key="7">
    <source>
        <dbReference type="ARBA" id="ARBA00023141"/>
    </source>
</evidence>
<gene>
    <name evidence="11" type="ORF">Pmar_PMAR017896</name>
</gene>
<dbReference type="SUPFAM" id="SSF56796">
    <property type="entry name" value="Dehydroquinate synthase-like"/>
    <property type="match status" value="1"/>
</dbReference>
<dbReference type="GO" id="GO:0046872">
    <property type="term" value="F:metal ion binding"/>
    <property type="evidence" value="ECO:0007669"/>
    <property type="project" value="UniProtKB-KW"/>
</dbReference>
<dbReference type="AlphaFoldDB" id="C5KA13"/>
<keyword evidence="4" id="KW-0547">Nucleotide-binding</keyword>
<dbReference type="FunFam" id="3.40.50.1970:FF:000007">
    <property type="entry name" value="Pentafunctional AROM polypeptide"/>
    <property type="match status" value="1"/>
</dbReference>
<evidence type="ECO:0000256" key="2">
    <source>
        <dbReference type="ARBA" id="ARBA00022605"/>
    </source>
</evidence>
<proteinExistence type="predicted"/>
<dbReference type="Pfam" id="PF01761">
    <property type="entry name" value="DHQ_synthase"/>
    <property type="match status" value="1"/>
</dbReference>
<keyword evidence="6" id="KW-0520">NAD</keyword>
<dbReference type="EMBL" id="GG671578">
    <property type="protein sequence ID" value="EER18682.1"/>
    <property type="molecule type" value="Genomic_DNA"/>
</dbReference>
<dbReference type="GO" id="GO:0003856">
    <property type="term" value="F:3-dehydroquinate synthase activity"/>
    <property type="evidence" value="ECO:0007669"/>
    <property type="project" value="TreeGrafter"/>
</dbReference>
<keyword evidence="9" id="KW-1133">Transmembrane helix</keyword>
<evidence type="ECO:0000256" key="9">
    <source>
        <dbReference type="SAM" id="Phobius"/>
    </source>
</evidence>
<evidence type="ECO:0000256" key="3">
    <source>
        <dbReference type="ARBA" id="ARBA00022723"/>
    </source>
</evidence>